<organism evidence="2 3">
    <name type="scientific">Holothuria leucospilota</name>
    <name type="common">Black long sea cucumber</name>
    <name type="synonym">Mertensiothuria leucospilota</name>
    <dbReference type="NCBI Taxonomy" id="206669"/>
    <lineage>
        <taxon>Eukaryota</taxon>
        <taxon>Metazoa</taxon>
        <taxon>Echinodermata</taxon>
        <taxon>Eleutherozoa</taxon>
        <taxon>Echinozoa</taxon>
        <taxon>Holothuroidea</taxon>
        <taxon>Aspidochirotacea</taxon>
        <taxon>Aspidochirotida</taxon>
        <taxon>Holothuriidae</taxon>
        <taxon>Holothuria</taxon>
    </lineage>
</organism>
<feature type="region of interest" description="Disordered" evidence="1">
    <location>
        <begin position="1132"/>
        <end position="1159"/>
    </location>
</feature>
<name>A0A9Q1B9F9_HOLLE</name>
<feature type="compositionally biased region" description="Basic residues" evidence="1">
    <location>
        <begin position="532"/>
        <end position="541"/>
    </location>
</feature>
<dbReference type="EMBL" id="JAIZAY010000023">
    <property type="protein sequence ID" value="KAJ8019416.1"/>
    <property type="molecule type" value="Genomic_DNA"/>
</dbReference>
<gene>
    <name evidence="2" type="ORF">HOLleu_41000</name>
</gene>
<feature type="compositionally biased region" description="Polar residues" evidence="1">
    <location>
        <begin position="897"/>
        <end position="907"/>
    </location>
</feature>
<feature type="compositionally biased region" description="Basic and acidic residues" evidence="1">
    <location>
        <begin position="406"/>
        <end position="416"/>
    </location>
</feature>
<feature type="compositionally biased region" description="Polar residues" evidence="1">
    <location>
        <begin position="782"/>
        <end position="794"/>
    </location>
</feature>
<accession>A0A9Q1B9F9</accession>
<feature type="region of interest" description="Disordered" evidence="1">
    <location>
        <begin position="781"/>
        <end position="809"/>
    </location>
</feature>
<protein>
    <submittedName>
        <fullName evidence="2">Uncharacterized protein</fullName>
    </submittedName>
</protein>
<comment type="caution">
    <text evidence="2">The sequence shown here is derived from an EMBL/GenBank/DDBJ whole genome shotgun (WGS) entry which is preliminary data.</text>
</comment>
<dbReference type="Proteomes" id="UP001152320">
    <property type="component" value="Chromosome 23"/>
</dbReference>
<feature type="compositionally biased region" description="Polar residues" evidence="1">
    <location>
        <begin position="975"/>
        <end position="986"/>
    </location>
</feature>
<feature type="compositionally biased region" description="Low complexity" evidence="1">
    <location>
        <begin position="542"/>
        <end position="566"/>
    </location>
</feature>
<feature type="region of interest" description="Disordered" evidence="1">
    <location>
        <begin position="532"/>
        <end position="696"/>
    </location>
</feature>
<feature type="compositionally biased region" description="Pro residues" evidence="1">
    <location>
        <begin position="391"/>
        <end position="402"/>
    </location>
</feature>
<feature type="region of interest" description="Disordered" evidence="1">
    <location>
        <begin position="962"/>
        <end position="1011"/>
    </location>
</feature>
<feature type="compositionally biased region" description="Polar residues" evidence="1">
    <location>
        <begin position="344"/>
        <end position="369"/>
    </location>
</feature>
<reference evidence="2" key="1">
    <citation type="submission" date="2021-10" db="EMBL/GenBank/DDBJ databases">
        <title>Tropical sea cucumber genome reveals ecological adaptation and Cuvierian tubules defense mechanism.</title>
        <authorList>
            <person name="Chen T."/>
        </authorList>
    </citation>
    <scope>NUCLEOTIDE SEQUENCE</scope>
    <source>
        <strain evidence="2">Nanhai2018</strain>
        <tissue evidence="2">Muscle</tissue>
    </source>
</reference>
<evidence type="ECO:0000313" key="2">
    <source>
        <dbReference type="EMBL" id="KAJ8019416.1"/>
    </source>
</evidence>
<feature type="compositionally biased region" description="Polar residues" evidence="1">
    <location>
        <begin position="995"/>
        <end position="1011"/>
    </location>
</feature>
<feature type="compositionally biased region" description="Basic and acidic residues" evidence="1">
    <location>
        <begin position="1"/>
        <end position="14"/>
    </location>
</feature>
<feature type="compositionally biased region" description="Polar residues" evidence="1">
    <location>
        <begin position="1228"/>
        <end position="1238"/>
    </location>
</feature>
<feature type="region of interest" description="Disordered" evidence="1">
    <location>
        <begin position="1178"/>
        <end position="1357"/>
    </location>
</feature>
<feature type="region of interest" description="Disordered" evidence="1">
    <location>
        <begin position="343"/>
        <end position="424"/>
    </location>
</feature>
<evidence type="ECO:0000256" key="1">
    <source>
        <dbReference type="SAM" id="MobiDB-lite"/>
    </source>
</evidence>
<feature type="compositionally biased region" description="Basic and acidic residues" evidence="1">
    <location>
        <begin position="1305"/>
        <end position="1319"/>
    </location>
</feature>
<feature type="compositionally biased region" description="Low complexity" evidence="1">
    <location>
        <begin position="572"/>
        <end position="584"/>
    </location>
</feature>
<feature type="compositionally biased region" description="Basic and acidic residues" evidence="1">
    <location>
        <begin position="1145"/>
        <end position="1159"/>
    </location>
</feature>
<feature type="region of interest" description="Disordered" evidence="1">
    <location>
        <begin position="267"/>
        <end position="308"/>
    </location>
</feature>
<feature type="compositionally biased region" description="Basic and acidic residues" evidence="1">
    <location>
        <begin position="1344"/>
        <end position="1357"/>
    </location>
</feature>
<feature type="compositionally biased region" description="Polar residues" evidence="1">
    <location>
        <begin position="671"/>
        <end position="687"/>
    </location>
</feature>
<feature type="compositionally biased region" description="Basic residues" evidence="1">
    <location>
        <begin position="276"/>
        <end position="285"/>
    </location>
</feature>
<feature type="compositionally biased region" description="Basic and acidic residues" evidence="1">
    <location>
        <begin position="1279"/>
        <end position="1289"/>
    </location>
</feature>
<feature type="compositionally biased region" description="Low complexity" evidence="1">
    <location>
        <begin position="1205"/>
        <end position="1218"/>
    </location>
</feature>
<feature type="compositionally biased region" description="Polar residues" evidence="1">
    <location>
        <begin position="1247"/>
        <end position="1268"/>
    </location>
</feature>
<feature type="region of interest" description="Disordered" evidence="1">
    <location>
        <begin position="868"/>
        <end position="947"/>
    </location>
</feature>
<keyword evidence="3" id="KW-1185">Reference proteome</keyword>
<evidence type="ECO:0000313" key="3">
    <source>
        <dbReference type="Proteomes" id="UP001152320"/>
    </source>
</evidence>
<dbReference type="OrthoDB" id="10130023at2759"/>
<feature type="compositionally biased region" description="Basic and acidic residues" evidence="1">
    <location>
        <begin position="656"/>
        <end position="667"/>
    </location>
</feature>
<feature type="compositionally biased region" description="Basic and acidic residues" evidence="1">
    <location>
        <begin position="158"/>
        <end position="174"/>
    </location>
</feature>
<feature type="compositionally biased region" description="Polar residues" evidence="1">
    <location>
        <begin position="1190"/>
        <end position="1202"/>
    </location>
</feature>
<feature type="compositionally biased region" description="Low complexity" evidence="1">
    <location>
        <begin position="591"/>
        <end position="617"/>
    </location>
</feature>
<proteinExistence type="predicted"/>
<feature type="region of interest" description="Disordered" evidence="1">
    <location>
        <begin position="1"/>
        <end position="20"/>
    </location>
</feature>
<feature type="compositionally biased region" description="Low complexity" evidence="1">
    <location>
        <begin position="632"/>
        <end position="641"/>
    </location>
</feature>
<feature type="region of interest" description="Disordered" evidence="1">
    <location>
        <begin position="158"/>
        <end position="177"/>
    </location>
</feature>
<sequence length="1357" mass="148348">MSHLENGDYHEGGIGKKNSFDGNMPDEIAVKVRWLQNNLVEGPQYGPSSVKVFREDVRSYLIKKFGGPVSDLEIGVVLRKAFPNHVRRGKFYCGIGKQNQDAVTQNHSVIENHTELKIQRKNVRDMSTEAADTMESRMPMKKRITIRDWSDENDKVVREPEKRETTHIQEKTESVHTSIPDQQLYKPNLRHPVPPTSHIVVAPSPVLPSFPQPFTRGVVQPSLQTPMPCLSLPTSVMDPQPRYFTANHYIPLDHFEFVRNSKRHDPGTIITDHPSPHKKQKKIKRGKEGRIDMPQTPKGIQGSMPQTSSSVQPIIFNFDVPLPKMPPVSSIEDRLPPEVKFSNLLGSQKFPGSSKTSGSAVQDHQVSSEQGRDSCPDSQAVKVPSQRYPSQSPPPGKPPPFIPKTSRVEDSQDHQHSVSAMKDVSPFKVPSIDQYKASTTGNQTSGAQSPLTCFICKNTIYPGSRDYPPVVTLIVTCGRCKKIAFGKKESRPASIPKFPAACNPRLAPSEEVSAIRRRTFWKCLINHHKSTKHLRGKRRVIPRVSVSRGSPMPRSVSSSVSGSYPASPQPMSPMSTSTAASPGTSLPPSPLSQTGMSLPPSPLQQLPSPGVSPQQLQEKISRSHSLHPPSGPEGQSSSSRPVNSPKISSSGHAIRRQADQTDERLDPSKVGNRQLSPGGSEVTSPDSISLPPGRENEDVTVRALLQLSSASGSESRNKLQVPGDIMSRRHSLPVSYEQRFSPRERPVASRLVDSTDNNQMLVQDYLSRHDLRYVRDRLQLESVGNPTSESNQGGDNPRTHNGRDSLAGFPKHRTFMISGQFVEGLRSDKPYEAFCCSCVKEEMVLIKCPSRGCEFVCNSVSGMELHEETHRESSLKKMSRPHSPQESRDGLYEDGASRSSVETQSADTDLEPKSPGSVSHFPHSSSRRDEDSTLSADSMPSYSSHIPGVSSSSVIDLGSTAHHVSIPRPNPPSLIPSSRVSASDPTSPLDLSGKRTPTFSRSPKENSYMSPSFQLGAPLDLSSQTKQGYSDIVSYQIHNREKEQFVSNQMLGSTGKVIERPSAPVANMMPSIQIPLPTTAVSLQTSMPTQLPTLVSPAPLPFFYTPFIYPPSVPASMGSAIPLSHPIIVGTQNSTSSSTFPMSPHPEKAPVGDRDREPKLYQGPFAFLNQVHAAARSRAAKTTSSAIHGASQSPQPATTNSLLHPGTPSPTSSSSSGSWHREKLRETSPANKSRTCSPQRVVAPHANPSSPHSVSYQGGTISIQSSPSLGHRRISPKTVKIESPFHQREASPSPSQRGDCPVQVKIEHCSDEDNKKEDYLETPLPRTPTPGRPDVASGSEESVGESRSDANEKSKDT</sequence>
<feature type="compositionally biased region" description="Polar residues" evidence="1">
    <location>
        <begin position="1132"/>
        <end position="1141"/>
    </location>
</feature>